<feature type="transmembrane region" description="Helical" evidence="1">
    <location>
        <begin position="37"/>
        <end position="70"/>
    </location>
</feature>
<keyword evidence="1" id="KW-0472">Membrane</keyword>
<protein>
    <submittedName>
        <fullName evidence="2">Uncharacterized protein</fullName>
    </submittedName>
</protein>
<proteinExistence type="predicted"/>
<sequence length="116" mass="13669">MTFASPPTKALVWFTFAWSLCDPQTSSTYMSSFRKGWFSSGITFLLVIFQWLHPFHITFIYLSFIIYYNFVNNIADNLNQSIELIFTPFRERKRRLTRAAEVLQITIVHSLIAQTF</sequence>
<dbReference type="AlphaFoldDB" id="A0A9E7IGY3"/>
<organism evidence="2 3">
    <name type="scientific">Musa troglodytarum</name>
    <name type="common">fe'i banana</name>
    <dbReference type="NCBI Taxonomy" id="320322"/>
    <lineage>
        <taxon>Eukaryota</taxon>
        <taxon>Viridiplantae</taxon>
        <taxon>Streptophyta</taxon>
        <taxon>Embryophyta</taxon>
        <taxon>Tracheophyta</taxon>
        <taxon>Spermatophyta</taxon>
        <taxon>Magnoliopsida</taxon>
        <taxon>Liliopsida</taxon>
        <taxon>Zingiberales</taxon>
        <taxon>Musaceae</taxon>
        <taxon>Musa</taxon>
    </lineage>
</organism>
<dbReference type="EMBL" id="CP097511">
    <property type="protein sequence ID" value="URE48099.1"/>
    <property type="molecule type" value="Genomic_DNA"/>
</dbReference>
<name>A0A9E7IGY3_9LILI</name>
<dbReference type="Proteomes" id="UP001055439">
    <property type="component" value="Chromosome 9"/>
</dbReference>
<evidence type="ECO:0000256" key="1">
    <source>
        <dbReference type="SAM" id="Phobius"/>
    </source>
</evidence>
<keyword evidence="3" id="KW-1185">Reference proteome</keyword>
<accession>A0A9E7IGY3</accession>
<reference evidence="2" key="1">
    <citation type="submission" date="2022-05" db="EMBL/GenBank/DDBJ databases">
        <title>The Musa troglodytarum L. genome provides insights into the mechanism of non-climacteric behaviour and enrichment of carotenoids.</title>
        <authorList>
            <person name="Wang J."/>
        </authorList>
    </citation>
    <scope>NUCLEOTIDE SEQUENCE</scope>
    <source>
        <tissue evidence="2">Leaf</tissue>
    </source>
</reference>
<keyword evidence="1" id="KW-1133">Transmembrane helix</keyword>
<evidence type="ECO:0000313" key="2">
    <source>
        <dbReference type="EMBL" id="URE48099.1"/>
    </source>
</evidence>
<gene>
    <name evidence="2" type="ORF">MUK42_09020</name>
</gene>
<evidence type="ECO:0000313" key="3">
    <source>
        <dbReference type="Proteomes" id="UP001055439"/>
    </source>
</evidence>
<keyword evidence="1" id="KW-0812">Transmembrane</keyword>